<evidence type="ECO:0000313" key="1">
    <source>
        <dbReference type="EMBL" id="KAK3061948.1"/>
    </source>
</evidence>
<dbReference type="Proteomes" id="UP001186974">
    <property type="component" value="Unassembled WGS sequence"/>
</dbReference>
<accession>A0ACC3D503</accession>
<proteinExistence type="predicted"/>
<dbReference type="EMBL" id="JAWDJW010007548">
    <property type="protein sequence ID" value="KAK3061948.1"/>
    <property type="molecule type" value="Genomic_DNA"/>
</dbReference>
<comment type="caution">
    <text evidence="1">The sequence shown here is derived from an EMBL/GenBank/DDBJ whole genome shotgun (WGS) entry which is preliminary data.</text>
</comment>
<keyword evidence="2" id="KW-1185">Reference proteome</keyword>
<gene>
    <name evidence="1" type="ORF">LTS18_005124</name>
</gene>
<organism evidence="1 2">
    <name type="scientific">Coniosporium uncinatum</name>
    <dbReference type="NCBI Taxonomy" id="93489"/>
    <lineage>
        <taxon>Eukaryota</taxon>
        <taxon>Fungi</taxon>
        <taxon>Dikarya</taxon>
        <taxon>Ascomycota</taxon>
        <taxon>Pezizomycotina</taxon>
        <taxon>Dothideomycetes</taxon>
        <taxon>Dothideomycetes incertae sedis</taxon>
        <taxon>Coniosporium</taxon>
    </lineage>
</organism>
<protein>
    <submittedName>
        <fullName evidence="1">Uncharacterized protein</fullName>
    </submittedName>
</protein>
<reference evidence="1" key="1">
    <citation type="submission" date="2024-09" db="EMBL/GenBank/DDBJ databases">
        <title>Black Yeasts Isolated from many extreme environments.</title>
        <authorList>
            <person name="Coleine C."/>
            <person name="Stajich J.E."/>
            <person name="Selbmann L."/>
        </authorList>
    </citation>
    <scope>NUCLEOTIDE SEQUENCE</scope>
    <source>
        <strain evidence="1">CCFEE 5737</strain>
    </source>
</reference>
<feature type="non-terminal residue" evidence="1">
    <location>
        <position position="311"/>
    </location>
</feature>
<sequence length="311" mass="33775">MASHDGPITHIVLFKYAADLSWTEFESHFRDFQALSTSSLHPVTGKPLIQSIKMGKNRSWESYSKGMTHGFVLEFENQSDLDYYLTKEPTHLQFSKAAKPLVTGISTVDDAIAVKLPGQRVYIQPNMCCVIATHAKRSVEARTPATRSSHRTTCKSPKVKEALGATHTGEPPGKTVIGLVFAQLPENVGAEDNITIDPHEGQGYRPGYPDAPETSNHLARRGQAGGVYMCTDTLWRGQCWWTLPNNWGCMDLQSSRGGNVGLSAIGPDAGGFCRVYTGKKCAGLAANVGYPGWADLNRVGAGLPPGVNWND</sequence>
<name>A0ACC3D503_9PEZI</name>
<evidence type="ECO:0000313" key="2">
    <source>
        <dbReference type="Proteomes" id="UP001186974"/>
    </source>
</evidence>